<feature type="compositionally biased region" description="Basic and acidic residues" evidence="8">
    <location>
        <begin position="233"/>
        <end position="246"/>
    </location>
</feature>
<evidence type="ECO:0000256" key="7">
    <source>
        <dbReference type="ARBA" id="ARBA00023157"/>
    </source>
</evidence>
<dbReference type="SUPFAM" id="SSF103473">
    <property type="entry name" value="MFS general substrate transporter"/>
    <property type="match status" value="1"/>
</dbReference>
<evidence type="ECO:0000256" key="1">
    <source>
        <dbReference type="ARBA" id="ARBA00004651"/>
    </source>
</evidence>
<keyword evidence="7" id="KW-1015">Disulfide bond</keyword>
<dbReference type="InterPro" id="IPR036259">
    <property type="entry name" value="MFS_trans_sf"/>
</dbReference>
<dbReference type="GO" id="GO:0043252">
    <property type="term" value="P:sodium-independent organic anion transport"/>
    <property type="evidence" value="ECO:0007669"/>
    <property type="project" value="TreeGrafter"/>
</dbReference>
<sequence length="246" mass="27046">GENGALAMLECAAGCNCDPQNFFPVCGADNRNYFSPCHAGCTDVLESNVFVNCSCVFSDPADVGTVPPASPNQTASAGLCTPDCHNFYPYAFSMFFMAFFATLTIMPNFVIYVRSVSEVDKPLAIGFMAFSTTVLGWLPGPVLYGILVDSCCKIWTSAGACSLYNLPQFRFRFHFLMLMCRGSSMALFIIVFLIVTFSKTFEFQSHTDEIEEAASLARSKEKLEGGKVSTCEPDEKREEIETNEKL</sequence>
<evidence type="ECO:0000259" key="10">
    <source>
        <dbReference type="PROSITE" id="PS51465"/>
    </source>
</evidence>
<dbReference type="SUPFAM" id="SSF100895">
    <property type="entry name" value="Kazal-type serine protease inhibitors"/>
    <property type="match status" value="1"/>
</dbReference>
<accession>A0AAE0YXU0</accession>
<evidence type="ECO:0000256" key="2">
    <source>
        <dbReference type="ARBA" id="ARBA00009657"/>
    </source>
</evidence>
<comment type="subcellular location">
    <subcellularLocation>
        <location evidence="1">Cell membrane</location>
        <topology evidence="1">Multi-pass membrane protein</topology>
    </subcellularLocation>
</comment>
<feature type="transmembrane region" description="Helical" evidence="9">
    <location>
        <begin position="173"/>
        <end position="195"/>
    </location>
</feature>
<evidence type="ECO:0000313" key="12">
    <source>
        <dbReference type="Proteomes" id="UP001283361"/>
    </source>
</evidence>
<dbReference type="GO" id="GO:0016323">
    <property type="term" value="C:basolateral plasma membrane"/>
    <property type="evidence" value="ECO:0007669"/>
    <property type="project" value="TreeGrafter"/>
</dbReference>
<feature type="non-terminal residue" evidence="11">
    <location>
        <position position="1"/>
    </location>
</feature>
<keyword evidence="5 9" id="KW-1133">Transmembrane helix</keyword>
<feature type="transmembrane region" description="Helical" evidence="9">
    <location>
        <begin position="123"/>
        <end position="140"/>
    </location>
</feature>
<evidence type="ECO:0000313" key="11">
    <source>
        <dbReference type="EMBL" id="KAK3759189.1"/>
    </source>
</evidence>
<evidence type="ECO:0000256" key="3">
    <source>
        <dbReference type="ARBA" id="ARBA00022475"/>
    </source>
</evidence>
<dbReference type="InterPro" id="IPR036058">
    <property type="entry name" value="Kazal_dom_sf"/>
</dbReference>
<proteinExistence type="inferred from homology"/>
<gene>
    <name evidence="11" type="ORF">RRG08_001847</name>
</gene>
<dbReference type="PANTHER" id="PTHR11388:SF142">
    <property type="entry name" value="SOLUTE CARRIER ORGANIC ANION TRANSPORTER FAMILY MEMBER 5A1"/>
    <property type="match status" value="1"/>
</dbReference>
<dbReference type="Pfam" id="PF03137">
    <property type="entry name" value="OATP"/>
    <property type="match status" value="1"/>
</dbReference>
<comment type="similarity">
    <text evidence="2">Belongs to the organo anion transporter (TC 2.A.60) family.</text>
</comment>
<evidence type="ECO:0000256" key="5">
    <source>
        <dbReference type="ARBA" id="ARBA00022989"/>
    </source>
</evidence>
<feature type="domain" description="Kazal-like" evidence="10">
    <location>
        <begin position="5"/>
        <end position="57"/>
    </location>
</feature>
<evidence type="ECO:0000256" key="8">
    <source>
        <dbReference type="SAM" id="MobiDB-lite"/>
    </source>
</evidence>
<dbReference type="InterPro" id="IPR002350">
    <property type="entry name" value="Kazal_dom"/>
</dbReference>
<evidence type="ECO:0000256" key="9">
    <source>
        <dbReference type="SAM" id="Phobius"/>
    </source>
</evidence>
<dbReference type="Pfam" id="PF07648">
    <property type="entry name" value="Kazal_2"/>
    <property type="match status" value="1"/>
</dbReference>
<name>A0AAE0YXU0_9GAST</name>
<dbReference type="PROSITE" id="PS51465">
    <property type="entry name" value="KAZAL_2"/>
    <property type="match status" value="1"/>
</dbReference>
<keyword evidence="12" id="KW-1185">Reference proteome</keyword>
<feature type="transmembrane region" description="Helical" evidence="9">
    <location>
        <begin position="87"/>
        <end position="111"/>
    </location>
</feature>
<dbReference type="AlphaFoldDB" id="A0AAE0YXU0"/>
<keyword evidence="4 9" id="KW-0812">Transmembrane</keyword>
<dbReference type="PANTHER" id="PTHR11388">
    <property type="entry name" value="ORGANIC ANION TRANSPORTER"/>
    <property type="match status" value="1"/>
</dbReference>
<evidence type="ECO:0000256" key="4">
    <source>
        <dbReference type="ARBA" id="ARBA00022692"/>
    </source>
</evidence>
<dbReference type="Proteomes" id="UP001283361">
    <property type="component" value="Unassembled WGS sequence"/>
</dbReference>
<protein>
    <recommendedName>
        <fullName evidence="10">Kazal-like domain-containing protein</fullName>
    </recommendedName>
</protein>
<comment type="caution">
    <text evidence="11">The sequence shown here is derived from an EMBL/GenBank/DDBJ whole genome shotgun (WGS) entry which is preliminary data.</text>
</comment>
<keyword evidence="3" id="KW-1003">Cell membrane</keyword>
<dbReference type="InterPro" id="IPR004156">
    <property type="entry name" value="OATP"/>
</dbReference>
<organism evidence="11 12">
    <name type="scientific">Elysia crispata</name>
    <name type="common">lettuce slug</name>
    <dbReference type="NCBI Taxonomy" id="231223"/>
    <lineage>
        <taxon>Eukaryota</taxon>
        <taxon>Metazoa</taxon>
        <taxon>Spiralia</taxon>
        <taxon>Lophotrochozoa</taxon>
        <taxon>Mollusca</taxon>
        <taxon>Gastropoda</taxon>
        <taxon>Heterobranchia</taxon>
        <taxon>Euthyneura</taxon>
        <taxon>Panpulmonata</taxon>
        <taxon>Sacoglossa</taxon>
        <taxon>Placobranchoidea</taxon>
        <taxon>Plakobranchidae</taxon>
        <taxon>Elysia</taxon>
    </lineage>
</organism>
<feature type="region of interest" description="Disordered" evidence="8">
    <location>
        <begin position="225"/>
        <end position="246"/>
    </location>
</feature>
<dbReference type="GO" id="GO:0015347">
    <property type="term" value="F:sodium-independent organic anion transmembrane transporter activity"/>
    <property type="evidence" value="ECO:0007669"/>
    <property type="project" value="TreeGrafter"/>
</dbReference>
<keyword evidence="6 9" id="KW-0472">Membrane</keyword>
<reference evidence="11" key="1">
    <citation type="journal article" date="2023" name="G3 (Bethesda)">
        <title>A reference genome for the long-term kleptoplast-retaining sea slug Elysia crispata morphotype clarki.</title>
        <authorList>
            <person name="Eastman K.E."/>
            <person name="Pendleton A.L."/>
            <person name="Shaikh M.A."/>
            <person name="Suttiyut T."/>
            <person name="Ogas R."/>
            <person name="Tomko P."/>
            <person name="Gavelis G."/>
            <person name="Widhalm J.R."/>
            <person name="Wisecaver J.H."/>
        </authorList>
    </citation>
    <scope>NUCLEOTIDE SEQUENCE</scope>
    <source>
        <strain evidence="11">ECLA1</strain>
    </source>
</reference>
<dbReference type="EMBL" id="JAWDGP010005159">
    <property type="protein sequence ID" value="KAK3759189.1"/>
    <property type="molecule type" value="Genomic_DNA"/>
</dbReference>
<evidence type="ECO:0000256" key="6">
    <source>
        <dbReference type="ARBA" id="ARBA00023136"/>
    </source>
</evidence>